<name>X1FVR3_9ZZZZ</name>
<gene>
    <name evidence="1" type="ORF">S03H2_17725</name>
</gene>
<dbReference type="Pfam" id="PF01547">
    <property type="entry name" value="SBP_bac_1"/>
    <property type="match status" value="1"/>
</dbReference>
<organism evidence="1">
    <name type="scientific">marine sediment metagenome</name>
    <dbReference type="NCBI Taxonomy" id="412755"/>
    <lineage>
        <taxon>unclassified sequences</taxon>
        <taxon>metagenomes</taxon>
        <taxon>ecological metagenomes</taxon>
    </lineage>
</organism>
<sequence length="343" mass="38886">VPANTQEKVVLEYWHGWTGAWTPVIADICDMFGKIYPDIKIKAVVVPYGEKETKFLASVAAGDPPDVLFTDPNVIPFAQMGAIIPVDTLMSKEEMDKFKEYVWPLNWQGNVYEDHIWSFYGFVDVMALYYNKGIFREVGLDPNKPPLDIKTLDEYAEKLTTYDAKGNIDRAGFIPSDLWQWGNVFGGDFQDPDNPNIITVNNPKVVEALEWIASYSKKYDVKRITAFNASLAEERTMALDPLISERFAMQLMGQWKVIDIDKYAKEGFDYGVVPLPYPSGGRKNAHMQNCSGYGLIPKGTPHPEEALKFLLYWNGYPSTPEIIRDRAKIMVAGGWMPLAETVW</sequence>
<dbReference type="AlphaFoldDB" id="X1FVR3"/>
<dbReference type="InterPro" id="IPR050490">
    <property type="entry name" value="Bact_solute-bd_prot1"/>
</dbReference>
<dbReference type="EMBL" id="BARU01009161">
    <property type="protein sequence ID" value="GAH33419.1"/>
    <property type="molecule type" value="Genomic_DNA"/>
</dbReference>
<dbReference type="Gene3D" id="3.40.190.10">
    <property type="entry name" value="Periplasmic binding protein-like II"/>
    <property type="match status" value="2"/>
</dbReference>
<dbReference type="PANTHER" id="PTHR43649">
    <property type="entry name" value="ARABINOSE-BINDING PROTEIN-RELATED"/>
    <property type="match status" value="1"/>
</dbReference>
<reference evidence="1" key="1">
    <citation type="journal article" date="2014" name="Front. Microbiol.">
        <title>High frequency of phylogenetically diverse reductive dehalogenase-homologous genes in deep subseafloor sedimentary metagenomes.</title>
        <authorList>
            <person name="Kawai M."/>
            <person name="Futagami T."/>
            <person name="Toyoda A."/>
            <person name="Takaki Y."/>
            <person name="Nishi S."/>
            <person name="Hori S."/>
            <person name="Arai W."/>
            <person name="Tsubouchi T."/>
            <person name="Morono Y."/>
            <person name="Uchiyama I."/>
            <person name="Ito T."/>
            <person name="Fujiyama A."/>
            <person name="Inagaki F."/>
            <person name="Takami H."/>
        </authorList>
    </citation>
    <scope>NUCLEOTIDE SEQUENCE</scope>
    <source>
        <strain evidence="1">Expedition CK06-06</strain>
    </source>
</reference>
<proteinExistence type="predicted"/>
<feature type="non-terminal residue" evidence="1">
    <location>
        <position position="1"/>
    </location>
</feature>
<dbReference type="PANTHER" id="PTHR43649:SF30">
    <property type="entry name" value="ABC TRANSPORTER SUBSTRATE-BINDING PROTEIN"/>
    <property type="match status" value="1"/>
</dbReference>
<feature type="non-terminal residue" evidence="1">
    <location>
        <position position="343"/>
    </location>
</feature>
<evidence type="ECO:0000313" key="1">
    <source>
        <dbReference type="EMBL" id="GAH33419.1"/>
    </source>
</evidence>
<evidence type="ECO:0008006" key="2">
    <source>
        <dbReference type="Google" id="ProtNLM"/>
    </source>
</evidence>
<comment type="caution">
    <text evidence="1">The sequence shown here is derived from an EMBL/GenBank/DDBJ whole genome shotgun (WGS) entry which is preliminary data.</text>
</comment>
<protein>
    <recommendedName>
        <fullName evidence="2">Extracellular solute-binding protein</fullName>
    </recommendedName>
</protein>
<dbReference type="SUPFAM" id="SSF53850">
    <property type="entry name" value="Periplasmic binding protein-like II"/>
    <property type="match status" value="1"/>
</dbReference>
<dbReference type="InterPro" id="IPR006059">
    <property type="entry name" value="SBP"/>
</dbReference>
<accession>X1FVR3</accession>